<dbReference type="InterPro" id="IPR052565">
    <property type="entry name" value="Glutaredoxin-like_YDR286C"/>
</dbReference>
<dbReference type="SUPFAM" id="SSF52833">
    <property type="entry name" value="Thioredoxin-like"/>
    <property type="match status" value="1"/>
</dbReference>
<keyword evidence="1" id="KW-0249">Electron transport</keyword>
<dbReference type="Pfam" id="PF05768">
    <property type="entry name" value="Glrx-like"/>
    <property type="match status" value="1"/>
</dbReference>
<dbReference type="KEGG" id="asau:88173702"/>
<dbReference type="RefSeq" id="XP_062877709.1">
    <property type="nucleotide sequence ID" value="XM_063021639.1"/>
</dbReference>
<dbReference type="Gene3D" id="3.40.30.10">
    <property type="entry name" value="Glutaredoxin"/>
    <property type="match status" value="1"/>
</dbReference>
<reference evidence="2 3" key="1">
    <citation type="submission" date="2023-10" db="EMBL/GenBank/DDBJ databases">
        <title>Draft Genome Sequence of Candida saopaulonensis from a very Premature Infant with Sepsis.</title>
        <authorList>
            <person name="Ning Y."/>
            <person name="Dai R."/>
            <person name="Xiao M."/>
            <person name="Xu Y."/>
            <person name="Yan Q."/>
            <person name="Zhang L."/>
        </authorList>
    </citation>
    <scope>NUCLEOTIDE SEQUENCE [LARGE SCALE GENOMIC DNA]</scope>
    <source>
        <strain evidence="2 3">19XY460</strain>
    </source>
</reference>
<evidence type="ECO:0000256" key="1">
    <source>
        <dbReference type="RuleBase" id="RU363082"/>
    </source>
</evidence>
<gene>
    <name evidence="2" type="ORF">PUMCH_002638</name>
</gene>
<accession>A0AAX4HAD3</accession>
<dbReference type="InterPro" id="IPR008554">
    <property type="entry name" value="Glutaredoxin-like"/>
</dbReference>
<keyword evidence="3" id="KW-1185">Reference proteome</keyword>
<organism evidence="2 3">
    <name type="scientific">Australozyma saopauloensis</name>
    <dbReference type="NCBI Taxonomy" id="291208"/>
    <lineage>
        <taxon>Eukaryota</taxon>
        <taxon>Fungi</taxon>
        <taxon>Dikarya</taxon>
        <taxon>Ascomycota</taxon>
        <taxon>Saccharomycotina</taxon>
        <taxon>Pichiomycetes</taxon>
        <taxon>Metschnikowiaceae</taxon>
        <taxon>Australozyma</taxon>
    </lineage>
</organism>
<dbReference type="InterPro" id="IPR036249">
    <property type="entry name" value="Thioredoxin-like_sf"/>
</dbReference>
<proteinExistence type="inferred from homology"/>
<comment type="similarity">
    <text evidence="1">Belongs to the glutaredoxin family.</text>
</comment>
<dbReference type="AlphaFoldDB" id="A0AAX4HAD3"/>
<keyword evidence="1" id="KW-0813">Transport</keyword>
<dbReference type="PANTHER" id="PTHR33558:SF1">
    <property type="entry name" value="GLUTAREDOXIN-LIKE PROTEIN C5ORF63 HOMOLOG"/>
    <property type="match status" value="1"/>
</dbReference>
<protein>
    <recommendedName>
        <fullName evidence="1">Glutaredoxin-like protein</fullName>
    </recommendedName>
</protein>
<dbReference type="Proteomes" id="UP001338582">
    <property type="component" value="Chromosome 3"/>
</dbReference>
<dbReference type="EMBL" id="CP138896">
    <property type="protein sequence ID" value="WPK25327.1"/>
    <property type="molecule type" value="Genomic_DNA"/>
</dbReference>
<dbReference type="PANTHER" id="PTHR33558">
    <property type="entry name" value="GLUTAREDOXIN-LIKE PROTEIN C5ORF63 HOMOLOG"/>
    <property type="match status" value="1"/>
</dbReference>
<evidence type="ECO:0000313" key="2">
    <source>
        <dbReference type="EMBL" id="WPK25327.1"/>
    </source>
</evidence>
<name>A0AAX4HAD3_9ASCO</name>
<evidence type="ECO:0000313" key="3">
    <source>
        <dbReference type="Proteomes" id="UP001338582"/>
    </source>
</evidence>
<dbReference type="GeneID" id="88173702"/>
<sequence length="110" mass="12508">MLSKTFTSFTRQFSSAPVWKQVSLTFFTKETCLLCKNADAILNQVLAEGDLKNTKLQKVDIMDPSNSAAFDKYCYDVPVLHVDRPGQAKPVKFMHYFDAEKIAQELRRAA</sequence>